<dbReference type="EMBL" id="JACOPH010000004">
    <property type="protein sequence ID" value="MBC5713997.1"/>
    <property type="molecule type" value="Genomic_DNA"/>
</dbReference>
<accession>A0A923LPC8</accession>
<protein>
    <submittedName>
        <fullName evidence="2">Transposase</fullName>
    </submittedName>
</protein>
<sequence length="156" mass="17815">METFSDAPCGKSNLRFDRLTRPERVNVLILDDSVIKRNRSKNVELLARVYDHVEHKFQKGFTLLTLGWSDGYSFIPTGFNLLSSASESNCYNEVSDSIDHRTNGYKVRKASMMHKTDDAIQLIRNALTAGIKAGYVLMDTEPMLTFWIQESMQSAW</sequence>
<feature type="domain" description="Transposase IS701-like DDE" evidence="1">
    <location>
        <begin position="18"/>
        <end position="139"/>
    </location>
</feature>
<dbReference type="Proteomes" id="UP000606720">
    <property type="component" value="Unassembled WGS sequence"/>
</dbReference>
<keyword evidence="3" id="KW-1185">Reference proteome</keyword>
<dbReference type="Pfam" id="PF13546">
    <property type="entry name" value="DDE_5"/>
    <property type="match status" value="1"/>
</dbReference>
<dbReference type="AlphaFoldDB" id="A0A923LPC8"/>
<gene>
    <name evidence="2" type="ORF">H8S17_07210</name>
</gene>
<comment type="caution">
    <text evidence="2">The sequence shown here is derived from an EMBL/GenBank/DDBJ whole genome shotgun (WGS) entry which is preliminary data.</text>
</comment>
<organism evidence="2 3">
    <name type="scientific">Roseburia zhanii</name>
    <dbReference type="NCBI Taxonomy" id="2763064"/>
    <lineage>
        <taxon>Bacteria</taxon>
        <taxon>Bacillati</taxon>
        <taxon>Bacillota</taxon>
        <taxon>Clostridia</taxon>
        <taxon>Lachnospirales</taxon>
        <taxon>Lachnospiraceae</taxon>
        <taxon>Roseburia</taxon>
    </lineage>
</organism>
<proteinExistence type="predicted"/>
<evidence type="ECO:0000313" key="2">
    <source>
        <dbReference type="EMBL" id="MBC5713997.1"/>
    </source>
</evidence>
<evidence type="ECO:0000313" key="3">
    <source>
        <dbReference type="Proteomes" id="UP000606720"/>
    </source>
</evidence>
<dbReference type="RefSeq" id="WP_186866823.1">
    <property type="nucleotide sequence ID" value="NZ_JACOPH010000004.1"/>
</dbReference>
<evidence type="ECO:0000259" key="1">
    <source>
        <dbReference type="Pfam" id="PF13546"/>
    </source>
</evidence>
<name>A0A923LPC8_9FIRM</name>
<reference evidence="2" key="1">
    <citation type="submission" date="2020-08" db="EMBL/GenBank/DDBJ databases">
        <title>Genome public.</title>
        <authorList>
            <person name="Liu C."/>
            <person name="Sun Q."/>
        </authorList>
    </citation>
    <scope>NUCLEOTIDE SEQUENCE</scope>
    <source>
        <strain evidence="2">BX1005</strain>
    </source>
</reference>
<dbReference type="InterPro" id="IPR038721">
    <property type="entry name" value="IS701-like_DDE_dom"/>
</dbReference>